<proteinExistence type="predicted"/>
<evidence type="ECO:0000256" key="1">
    <source>
        <dbReference type="SAM" id="Phobius"/>
    </source>
</evidence>
<dbReference type="EMBL" id="BHXC01000001">
    <property type="protein sequence ID" value="GCB87401.1"/>
    <property type="molecule type" value="Genomic_DNA"/>
</dbReference>
<dbReference type="RefSeq" id="WP_016577446.1">
    <property type="nucleotide sequence ID" value="NZ_BHXC01000001.1"/>
</dbReference>
<reference evidence="2 3" key="1">
    <citation type="journal article" date="2019" name="Microbiol. Resour. Announc.">
        <title>Draft Genome Sequence of the Most Traditional epsilon-Poly-l-Lysine Producer, Streptomyces albulus NBRC14147.</title>
        <authorList>
            <person name="Yamanaka K."/>
            <person name="Hamano Y."/>
        </authorList>
    </citation>
    <scope>NUCLEOTIDE SEQUENCE [LARGE SCALE GENOMIC DNA]</scope>
    <source>
        <strain evidence="2 3">NBRC 14147</strain>
    </source>
</reference>
<evidence type="ECO:0000313" key="2">
    <source>
        <dbReference type="EMBL" id="GCB87401.1"/>
    </source>
</evidence>
<evidence type="ECO:0000313" key="3">
    <source>
        <dbReference type="Proteomes" id="UP000288351"/>
    </source>
</evidence>
<accession>A0A401QPS4</accession>
<dbReference type="AlphaFoldDB" id="A0A401QPS4"/>
<dbReference type="Proteomes" id="UP000288351">
    <property type="component" value="Unassembled WGS sequence"/>
</dbReference>
<organism evidence="2 3">
    <name type="scientific">Streptomyces noursei</name>
    <name type="common">Streptomyces albulus</name>
    <dbReference type="NCBI Taxonomy" id="1971"/>
    <lineage>
        <taxon>Bacteria</taxon>
        <taxon>Bacillati</taxon>
        <taxon>Actinomycetota</taxon>
        <taxon>Actinomycetes</taxon>
        <taxon>Kitasatosporales</taxon>
        <taxon>Streptomycetaceae</taxon>
        <taxon>Streptomyces</taxon>
    </lineage>
</organism>
<keyword evidence="1" id="KW-1133">Transmembrane helix</keyword>
<feature type="transmembrane region" description="Helical" evidence="1">
    <location>
        <begin position="6"/>
        <end position="26"/>
    </location>
</feature>
<keyword evidence="1" id="KW-0812">Transmembrane</keyword>
<keyword evidence="1" id="KW-0472">Membrane</keyword>
<name>A0A401QPS4_STRNR</name>
<protein>
    <submittedName>
        <fullName evidence="2">Uncharacterized protein</fullName>
    </submittedName>
</protein>
<sequence length="190" mass="20847">MDQEWATVLTAGIGLVGALGGSLLGARAAIKGARDAAVLAADAARQQLADQAEMEHRHWLRQERQKSYREVLDAYAVLTPVIWEVHESLHGGRMLEASELADLSVRFDELISPCMRLNLIGPARVTASGEDLRRALRDVFAIFQRFEASGPPEEELAPLLAELRAAVEIIRSRYLEFMAASQQVLLSGAD</sequence>
<gene>
    <name evidence="2" type="ORF">SALB_00052</name>
</gene>
<comment type="caution">
    <text evidence="2">The sequence shown here is derived from an EMBL/GenBank/DDBJ whole genome shotgun (WGS) entry which is preliminary data.</text>
</comment>